<dbReference type="InterPro" id="IPR038404">
    <property type="entry name" value="TRAP_DctP_sf"/>
</dbReference>
<dbReference type="Gene3D" id="3.40.190.170">
    <property type="entry name" value="Bacterial extracellular solute-binding protein, family 7"/>
    <property type="match status" value="1"/>
</dbReference>
<dbReference type="PANTHER" id="PTHR33376">
    <property type="match status" value="1"/>
</dbReference>
<feature type="chain" id="PRO_5002115665" evidence="4">
    <location>
        <begin position="25"/>
        <end position="365"/>
    </location>
</feature>
<keyword evidence="2 4" id="KW-0732">Signal</keyword>
<dbReference type="InterPro" id="IPR018389">
    <property type="entry name" value="DctP_fam"/>
</dbReference>
<dbReference type="CDD" id="cd13666">
    <property type="entry name" value="PBP2_TRAP_DctP_like_1"/>
    <property type="match status" value="1"/>
</dbReference>
<dbReference type="GO" id="GO:0055085">
    <property type="term" value="P:transmembrane transport"/>
    <property type="evidence" value="ECO:0007669"/>
    <property type="project" value="InterPro"/>
</dbReference>
<dbReference type="Proteomes" id="UP000031521">
    <property type="component" value="Chromosome"/>
</dbReference>
<organism evidence="5 6">
    <name type="scientific">Celeribacter indicus</name>
    <dbReference type="NCBI Taxonomy" id="1208324"/>
    <lineage>
        <taxon>Bacteria</taxon>
        <taxon>Pseudomonadati</taxon>
        <taxon>Pseudomonadota</taxon>
        <taxon>Alphaproteobacteria</taxon>
        <taxon>Rhodobacterales</taxon>
        <taxon>Roseobacteraceae</taxon>
        <taxon>Celeribacter</taxon>
    </lineage>
</organism>
<dbReference type="KEGG" id="cid:P73_2090"/>
<keyword evidence="6" id="KW-1185">Reference proteome</keyword>
<dbReference type="AlphaFoldDB" id="A0A0B5E080"/>
<feature type="signal peptide" evidence="4">
    <location>
        <begin position="1"/>
        <end position="24"/>
    </location>
</feature>
<dbReference type="RefSeq" id="WP_043869529.1">
    <property type="nucleotide sequence ID" value="NZ_CP004393.1"/>
</dbReference>
<reference evidence="5 6" key="1">
    <citation type="journal article" date="2014" name="Int. J. Syst. Evol. Microbiol.">
        <title>Celeribacter indicus sp. nov., a polycyclic aromatic hydrocarbon-degrading bacterium from deep-sea sediment and reclassification of Huaishuia halophila as Celeribacter halophilus comb. nov.</title>
        <authorList>
            <person name="Lai Q."/>
            <person name="Cao J."/>
            <person name="Yuan J."/>
            <person name="Li F."/>
            <person name="Shao Z."/>
        </authorList>
    </citation>
    <scope>NUCLEOTIDE SEQUENCE [LARGE SCALE GENOMIC DNA]</scope>
    <source>
        <strain evidence="5">P73</strain>
    </source>
</reference>
<dbReference type="HOGENOM" id="CLU_060692_0_0_5"/>
<comment type="subcellular location">
    <subcellularLocation>
        <location evidence="1">Periplasm</location>
    </subcellularLocation>
</comment>
<dbReference type="Pfam" id="PF03480">
    <property type="entry name" value="DctP"/>
    <property type="match status" value="1"/>
</dbReference>
<dbReference type="PANTHER" id="PTHR33376:SF15">
    <property type="entry name" value="BLL6794 PROTEIN"/>
    <property type="match status" value="1"/>
</dbReference>
<keyword evidence="3" id="KW-0574">Periplasm</keyword>
<accession>A0A0B5E080</accession>
<evidence type="ECO:0000313" key="5">
    <source>
        <dbReference type="EMBL" id="AJE46805.1"/>
    </source>
</evidence>
<evidence type="ECO:0000256" key="3">
    <source>
        <dbReference type="ARBA" id="ARBA00022764"/>
    </source>
</evidence>
<sequence>MKTRIPFTALASAALAAVAAPALAEELTASSWLPQNYAHSKHAYMEMFERIAEETGGDLTAEIFFGGSLLPARTTLSGIGDGVADLGYVYAAYTPAELPIQTLLNNAAFVSDDMWTVALAYTEFNYTNADAIAEWERHNVIMAGAHATPLYNILCNTEVTTPEQARGKRMRTAGESFSGLVTSLGGTPVSVPIGDAYSGIQRGSLDCVIADPNTLVSYSFNDVVTDVTTVPLGVVTGAIWAFNKDSWEGLSEAHKALLKEEMAVGIVRTHMEFDRNARDAFAEAETRGVRMHEAGPELARQVEDYKTQYLETLVADANGIEGQAILDEFAVLQQTWAERLEGIDRTDEEALLAVVREHLMSKFPF</sequence>
<protein>
    <submittedName>
        <fullName evidence="5">TRAP dicarboxylate transporter-DctP subunit</fullName>
    </submittedName>
</protein>
<evidence type="ECO:0000313" key="6">
    <source>
        <dbReference type="Proteomes" id="UP000031521"/>
    </source>
</evidence>
<dbReference type="OrthoDB" id="7239472at2"/>
<dbReference type="GO" id="GO:0042597">
    <property type="term" value="C:periplasmic space"/>
    <property type="evidence" value="ECO:0007669"/>
    <property type="project" value="UniProtKB-SubCell"/>
</dbReference>
<evidence type="ECO:0000256" key="2">
    <source>
        <dbReference type="ARBA" id="ARBA00022729"/>
    </source>
</evidence>
<dbReference type="NCBIfam" id="NF037995">
    <property type="entry name" value="TRAP_S1"/>
    <property type="match status" value="1"/>
</dbReference>
<evidence type="ECO:0000256" key="1">
    <source>
        <dbReference type="ARBA" id="ARBA00004418"/>
    </source>
</evidence>
<dbReference type="EMBL" id="CP004393">
    <property type="protein sequence ID" value="AJE46805.1"/>
    <property type="molecule type" value="Genomic_DNA"/>
</dbReference>
<name>A0A0B5E080_9RHOB</name>
<evidence type="ECO:0000256" key="4">
    <source>
        <dbReference type="SAM" id="SignalP"/>
    </source>
</evidence>
<proteinExistence type="predicted"/>
<dbReference type="STRING" id="1208324.P73_2090"/>
<gene>
    <name evidence="5" type="ORF">P73_2090</name>
</gene>